<protein>
    <submittedName>
        <fullName evidence="1">Uncharacterized protein</fullName>
    </submittedName>
</protein>
<organism evidence="1 2">
    <name type="scientific">Paenibacillus foliorum</name>
    <dbReference type="NCBI Taxonomy" id="2654974"/>
    <lineage>
        <taxon>Bacteria</taxon>
        <taxon>Bacillati</taxon>
        <taxon>Bacillota</taxon>
        <taxon>Bacilli</taxon>
        <taxon>Bacillales</taxon>
        <taxon>Paenibacillaceae</taxon>
        <taxon>Paenibacillus</taxon>
    </lineage>
</organism>
<accession>A0A972GVT0</accession>
<evidence type="ECO:0000313" key="2">
    <source>
        <dbReference type="Proteomes" id="UP000641588"/>
    </source>
</evidence>
<name>A0A972GVT0_9BACL</name>
<comment type="caution">
    <text evidence="1">The sequence shown here is derived from an EMBL/GenBank/DDBJ whole genome shotgun (WGS) entry which is preliminary data.</text>
</comment>
<sequence>MNPLPSLPSVCFTNSNGVQILQMLYA</sequence>
<gene>
    <name evidence="1" type="ORF">GC093_18080</name>
</gene>
<evidence type="ECO:0000313" key="1">
    <source>
        <dbReference type="EMBL" id="NOU95118.1"/>
    </source>
</evidence>
<dbReference type="Proteomes" id="UP000641588">
    <property type="component" value="Unassembled WGS sequence"/>
</dbReference>
<keyword evidence="2" id="KW-1185">Reference proteome</keyword>
<proteinExistence type="predicted"/>
<reference evidence="1" key="1">
    <citation type="submission" date="2019-10" db="EMBL/GenBank/DDBJ databases">
        <title>Description of Paenibacillus glebae sp. nov.</title>
        <authorList>
            <person name="Carlier A."/>
            <person name="Qi S."/>
        </authorList>
    </citation>
    <scope>NUCLEOTIDE SEQUENCE</scope>
    <source>
        <strain evidence="1">LMG 31456</strain>
    </source>
</reference>
<dbReference type="AlphaFoldDB" id="A0A972GVT0"/>
<dbReference type="EMBL" id="WHOD01000067">
    <property type="protein sequence ID" value="NOU95118.1"/>
    <property type="molecule type" value="Genomic_DNA"/>
</dbReference>